<evidence type="ECO:0008006" key="3">
    <source>
        <dbReference type="Google" id="ProtNLM"/>
    </source>
</evidence>
<organism evidence="1 2">
    <name type="scientific">Gluconacetobacter johannae</name>
    <dbReference type="NCBI Taxonomy" id="112140"/>
    <lineage>
        <taxon>Bacteria</taxon>
        <taxon>Pseudomonadati</taxon>
        <taxon>Pseudomonadota</taxon>
        <taxon>Alphaproteobacteria</taxon>
        <taxon>Acetobacterales</taxon>
        <taxon>Acetobacteraceae</taxon>
        <taxon>Gluconacetobacter</taxon>
    </lineage>
</organism>
<reference evidence="1 2" key="1">
    <citation type="submission" date="2020-04" db="EMBL/GenBank/DDBJ databases">
        <title>Description of novel Gluconacetobacter.</title>
        <authorList>
            <person name="Sombolestani A."/>
        </authorList>
    </citation>
    <scope>NUCLEOTIDE SEQUENCE [LARGE SCALE GENOMIC DNA]</scope>
    <source>
        <strain evidence="1 2">LMG 21312</strain>
    </source>
</reference>
<protein>
    <recommendedName>
        <fullName evidence="3">Lipoprotein</fullName>
    </recommendedName>
</protein>
<dbReference type="AlphaFoldDB" id="A0A7W4J875"/>
<keyword evidence="2" id="KW-1185">Reference proteome</keyword>
<evidence type="ECO:0000313" key="2">
    <source>
        <dbReference type="Proteomes" id="UP000561066"/>
    </source>
</evidence>
<sequence>MRNGAVLSVTRRETSLLGACILAAGLSGCVGPTGPVYGQWCGYQPDGVSGFERNVQLVLDGKPNARGGIYHLRVTQMNPMAQLEGAPGGYVDNRWVLSTVTAHGRTWKRIHLLGMPATQYATYDMLPDRTLVPHMGGESLDASAQAAMAYRLSVRPRDSYAYGRI</sequence>
<gene>
    <name evidence="1" type="ORF">HLH21_11160</name>
</gene>
<evidence type="ECO:0000313" key="1">
    <source>
        <dbReference type="EMBL" id="MBB2176485.1"/>
    </source>
</evidence>
<dbReference type="RefSeq" id="WP_182943839.1">
    <property type="nucleotide sequence ID" value="NZ_JABEQH010000014.1"/>
</dbReference>
<name>A0A7W4J875_9PROT</name>
<dbReference type="Proteomes" id="UP000561066">
    <property type="component" value="Unassembled WGS sequence"/>
</dbReference>
<accession>A0A7W4J875</accession>
<comment type="caution">
    <text evidence="1">The sequence shown here is derived from an EMBL/GenBank/DDBJ whole genome shotgun (WGS) entry which is preliminary data.</text>
</comment>
<proteinExistence type="predicted"/>
<dbReference type="EMBL" id="JABEQH010000014">
    <property type="protein sequence ID" value="MBB2176485.1"/>
    <property type="molecule type" value="Genomic_DNA"/>
</dbReference>
<dbReference type="PROSITE" id="PS51257">
    <property type="entry name" value="PROKAR_LIPOPROTEIN"/>
    <property type="match status" value="1"/>
</dbReference>